<evidence type="ECO:0008006" key="3">
    <source>
        <dbReference type="Google" id="ProtNLM"/>
    </source>
</evidence>
<sequence length="164" mass="18526">MNTAVLQGSIMATSHGITRLNRHRHGRGYYVNSHDRLGYRLRKRVIRGWKKGWSKVRNNRSDSINAGEDPPLLQNCSHPAELGTTPRGISVDSAKSKEFLRVNVGGQRFMLKKETISSRKVGEYFPLLHSGPTPLLFRTLLYSGAFLKCHIASGEYFIFVISCH</sequence>
<reference evidence="1 2" key="1">
    <citation type="submission" date="2013-05" db="EMBL/GenBank/DDBJ databases">
        <title>Draft genome of the parasitic nematode Anyclostoma ceylanicum.</title>
        <authorList>
            <person name="Mitreva M."/>
        </authorList>
    </citation>
    <scope>NUCLEOTIDE SEQUENCE [LARGE SCALE GENOMIC DNA]</scope>
</reference>
<accession>A0A0D6M0L9</accession>
<gene>
    <name evidence="1" type="ORF">ANCCEY_05046</name>
</gene>
<protein>
    <recommendedName>
        <fullName evidence="3">Potassium channel tetramerisation-type BTB domain-containing protein</fullName>
    </recommendedName>
</protein>
<evidence type="ECO:0000313" key="2">
    <source>
        <dbReference type="Proteomes" id="UP000054495"/>
    </source>
</evidence>
<dbReference type="Proteomes" id="UP000054495">
    <property type="component" value="Unassembled WGS sequence"/>
</dbReference>
<name>A0A0D6M0L9_9BILA</name>
<evidence type="ECO:0000313" key="1">
    <source>
        <dbReference type="EMBL" id="EPB75886.1"/>
    </source>
</evidence>
<keyword evidence="2" id="KW-1185">Reference proteome</keyword>
<organism evidence="1 2">
    <name type="scientific">Ancylostoma ceylanicum</name>
    <dbReference type="NCBI Taxonomy" id="53326"/>
    <lineage>
        <taxon>Eukaryota</taxon>
        <taxon>Metazoa</taxon>
        <taxon>Ecdysozoa</taxon>
        <taxon>Nematoda</taxon>
        <taxon>Chromadorea</taxon>
        <taxon>Rhabditida</taxon>
        <taxon>Rhabditina</taxon>
        <taxon>Rhabditomorpha</taxon>
        <taxon>Strongyloidea</taxon>
        <taxon>Ancylostomatidae</taxon>
        <taxon>Ancylostomatinae</taxon>
        <taxon>Ancylostoma</taxon>
    </lineage>
</organism>
<dbReference type="AlphaFoldDB" id="A0A0D6M0L9"/>
<dbReference type="EMBL" id="KE124884">
    <property type="protein sequence ID" value="EPB75886.1"/>
    <property type="molecule type" value="Genomic_DNA"/>
</dbReference>
<proteinExistence type="predicted"/>